<evidence type="ECO:0000256" key="2">
    <source>
        <dbReference type="SAM" id="Phobius"/>
    </source>
</evidence>
<evidence type="ECO:0000313" key="3">
    <source>
        <dbReference type="EMBL" id="CAD7013896.1"/>
    </source>
</evidence>
<evidence type="ECO:0000256" key="1">
    <source>
        <dbReference type="SAM" id="MobiDB-lite"/>
    </source>
</evidence>
<keyword evidence="2" id="KW-1133">Transmembrane helix</keyword>
<sequence length="274" mass="30513">MPFMRFSKAYKERESAFDTCALLANEQRATQHHPTCLRQSLQTPRRLSNNSEDMRRVAERRSYTYTTLLTTSIQVRSYVYATGYGSTHCSAAHKNKPTNSGNKSKHTQAVTIMELIRTFIVNDAVDASSAASSMSNLLSPNISRLNTSTYIHTKRSMRTHKTALCCWSLCLLRTALFACCALIGVTHKLLSAPLPLPLLTVLPRSCLAFGFVFVALRRRFGHDIRAAASSSDKHSEFIINSVCRMDYANLDVLCSDTAACALKPNYCANEAKIK</sequence>
<dbReference type="AlphaFoldDB" id="A0A811VEV4"/>
<protein>
    <submittedName>
        <fullName evidence="3">(Mediterranean fruit fly) hypothetical protein</fullName>
    </submittedName>
</protein>
<feature type="transmembrane region" description="Helical" evidence="2">
    <location>
        <begin position="164"/>
        <end position="184"/>
    </location>
</feature>
<reference evidence="3" key="1">
    <citation type="submission" date="2020-11" db="EMBL/GenBank/DDBJ databases">
        <authorList>
            <person name="Whitehead M."/>
        </authorList>
    </citation>
    <scope>NUCLEOTIDE SEQUENCE</scope>
    <source>
        <strain evidence="3">EGII</strain>
    </source>
</reference>
<evidence type="ECO:0000313" key="4">
    <source>
        <dbReference type="Proteomes" id="UP000606786"/>
    </source>
</evidence>
<organism evidence="3 4">
    <name type="scientific">Ceratitis capitata</name>
    <name type="common">Mediterranean fruit fly</name>
    <name type="synonym">Tephritis capitata</name>
    <dbReference type="NCBI Taxonomy" id="7213"/>
    <lineage>
        <taxon>Eukaryota</taxon>
        <taxon>Metazoa</taxon>
        <taxon>Ecdysozoa</taxon>
        <taxon>Arthropoda</taxon>
        <taxon>Hexapoda</taxon>
        <taxon>Insecta</taxon>
        <taxon>Pterygota</taxon>
        <taxon>Neoptera</taxon>
        <taxon>Endopterygota</taxon>
        <taxon>Diptera</taxon>
        <taxon>Brachycera</taxon>
        <taxon>Muscomorpha</taxon>
        <taxon>Tephritoidea</taxon>
        <taxon>Tephritidae</taxon>
        <taxon>Ceratitis</taxon>
        <taxon>Ceratitis</taxon>
    </lineage>
</organism>
<dbReference type="Proteomes" id="UP000606786">
    <property type="component" value="Unassembled WGS sequence"/>
</dbReference>
<feature type="compositionally biased region" description="Polar residues" evidence="1">
    <location>
        <begin position="37"/>
        <end position="51"/>
    </location>
</feature>
<feature type="region of interest" description="Disordered" evidence="1">
    <location>
        <begin position="31"/>
        <end position="55"/>
    </location>
</feature>
<comment type="caution">
    <text evidence="3">The sequence shown here is derived from an EMBL/GenBank/DDBJ whole genome shotgun (WGS) entry which is preliminary data.</text>
</comment>
<dbReference type="EMBL" id="CAJHJT010000056">
    <property type="protein sequence ID" value="CAD7013896.1"/>
    <property type="molecule type" value="Genomic_DNA"/>
</dbReference>
<gene>
    <name evidence="3" type="ORF">CCAP1982_LOCUS21910</name>
</gene>
<proteinExistence type="predicted"/>
<keyword evidence="4" id="KW-1185">Reference proteome</keyword>
<keyword evidence="2" id="KW-0472">Membrane</keyword>
<keyword evidence="2" id="KW-0812">Transmembrane</keyword>
<feature type="transmembrane region" description="Helical" evidence="2">
    <location>
        <begin position="196"/>
        <end position="216"/>
    </location>
</feature>
<name>A0A811VEV4_CERCA</name>
<accession>A0A811VEV4</accession>